<evidence type="ECO:0000256" key="5">
    <source>
        <dbReference type="ARBA" id="ARBA00022840"/>
    </source>
</evidence>
<evidence type="ECO:0000259" key="12">
    <source>
        <dbReference type="Pfam" id="PF01425"/>
    </source>
</evidence>
<evidence type="ECO:0000256" key="9">
    <source>
        <dbReference type="HAMAP-Rule" id="MF_03150"/>
    </source>
</evidence>
<dbReference type="Proteomes" id="UP000711996">
    <property type="component" value="Unassembled WGS sequence"/>
</dbReference>
<accession>A0A9P5K518</accession>
<dbReference type="GO" id="GO:0032543">
    <property type="term" value="P:mitochondrial translation"/>
    <property type="evidence" value="ECO:0007669"/>
    <property type="project" value="UniProtKB-UniRule"/>
</dbReference>
<comment type="function">
    <text evidence="9">Allows the formation of correctly charged Gln-tRNA(Gln) through the transamidation of misacylated Glu-tRNA(Gln) in the mitochondria. The reaction takes place in the presence of glutamine and ATP through an activated gamma-phospho-Glu-tRNA(Gln).</text>
</comment>
<dbReference type="GO" id="GO:0030956">
    <property type="term" value="C:glutamyl-tRNA(Gln) amidotransferase complex"/>
    <property type="evidence" value="ECO:0007669"/>
    <property type="project" value="UniProtKB-UniRule"/>
</dbReference>
<proteinExistence type="inferred from homology"/>
<dbReference type="InterPro" id="IPR036928">
    <property type="entry name" value="AS_sf"/>
</dbReference>
<comment type="similarity">
    <text evidence="9">Belongs to the amidase family. GatA subfamily.</text>
</comment>
<keyword evidence="14" id="KW-1185">Reference proteome</keyword>
<dbReference type="GO" id="GO:0050567">
    <property type="term" value="F:glutaminyl-tRNA synthase (glutamine-hydrolyzing) activity"/>
    <property type="evidence" value="ECO:0007669"/>
    <property type="project" value="UniProtKB-UniRule"/>
</dbReference>
<dbReference type="OrthoDB" id="421993at2759"/>
<sequence>MSRLPDGLIAFGPNANCTLELCPIEWSILQYRPSVPASATFISLFAIALVGHAIQGIRSRTWGFMGSMISGCILEIVGYIGRLLIYDNPFNFEGFLMQIVCITVAPVFFSAAIYVLLSQIINHLDPSLSRVKPKLFYWIFIPADVVSLILQAVGGGSSSVSTTKEAVDRGVNISLAGLVFQVFSLVVFAILFMDYMVRYNRSIGRSKMNGKLKFFLLFLGLSTFFILLRCVYRIVELHEGYFSHWFRDEALFIALESAVMVVAVFCLNIGHPGLVFGKGKSAANVSRYEGVAMEEAQSVEAASIAPPAAGSTKRFKLAVKDNIATHDLPTTCSSAILSSHKSPYEATIVRQLRERGAQVIGKTNMDEFGMGSHSLNSIHGPVLNPLSSTPTSAGGSSGGSAVAVQTGDADVALGTDTGGSIRLPAAYCGVVGCKPSYGMLSRWGVVPYANSLDTVGLLAREVGIIEDIMFSTGLDVEHDAQDPTSISKSFRKRQQEQEADRRSRLRVGIPLEYNIEELDPQIRVAWTNAATLLQKSGVDIVPVSLPSTKHALSAYYVIAPAEASSNLAKYDGVRYGTRGDESDGAGEVLYSKTRGLGFGEEVKRRILLGAYSLSSEAMDNYFIQAQRVRKLVQRDFDRVFRLENPLYDPQQFDLSDMKDEVELQDKLGPSQVDFLLCPTAPTFAPGIEEIKQQTPVQVYMNDVFTVPASLAGLPAISIPTKVESPDVNADDSRKVAGLQLIGQYWDDKRLLGVARNLLRQLSA</sequence>
<evidence type="ECO:0000313" key="13">
    <source>
        <dbReference type="EMBL" id="KAF4858437.1"/>
    </source>
</evidence>
<dbReference type="GO" id="GO:0005524">
    <property type="term" value="F:ATP binding"/>
    <property type="evidence" value="ECO:0007669"/>
    <property type="project" value="UniProtKB-KW"/>
</dbReference>
<protein>
    <recommendedName>
        <fullName evidence="9">Glutamyl-tRNA(Gln) amidotransferase subunit A, mitochondrial</fullName>
        <shortName evidence="9">Glu-AdT subunit A</shortName>
        <ecNumber evidence="9">6.3.5.7</ecNumber>
    </recommendedName>
</protein>
<evidence type="ECO:0000256" key="1">
    <source>
        <dbReference type="ARBA" id="ARBA00004141"/>
    </source>
</evidence>
<keyword evidence="7 11" id="KW-1133">Transmembrane helix</keyword>
<feature type="active site" description="Charge relay system" evidence="9">
    <location>
        <position position="320"/>
    </location>
</feature>
<keyword evidence="9" id="KW-0496">Mitochondrion</keyword>
<evidence type="ECO:0000256" key="8">
    <source>
        <dbReference type="ARBA" id="ARBA00023136"/>
    </source>
</evidence>
<feature type="region of interest" description="Disordered" evidence="10">
    <location>
        <begin position="480"/>
        <end position="501"/>
    </location>
</feature>
<keyword evidence="4 9" id="KW-0547">Nucleotide-binding</keyword>
<dbReference type="AlphaFoldDB" id="A0A9P5K518"/>
<feature type="domain" description="Amidase" evidence="12">
    <location>
        <begin position="317"/>
        <end position="751"/>
    </location>
</feature>
<evidence type="ECO:0000256" key="2">
    <source>
        <dbReference type="ARBA" id="ARBA00022598"/>
    </source>
</evidence>
<feature type="transmembrane region" description="Helical" evidence="11">
    <location>
        <begin position="214"/>
        <end position="235"/>
    </location>
</feature>
<dbReference type="PANTHER" id="PTHR11895">
    <property type="entry name" value="TRANSAMIDASE"/>
    <property type="match status" value="1"/>
</dbReference>
<feature type="transmembrane region" description="Helical" evidence="11">
    <location>
        <begin position="135"/>
        <end position="153"/>
    </location>
</feature>
<dbReference type="GO" id="GO:0016020">
    <property type="term" value="C:membrane"/>
    <property type="evidence" value="ECO:0007669"/>
    <property type="project" value="UniProtKB-SubCell"/>
</dbReference>
<evidence type="ECO:0000256" key="7">
    <source>
        <dbReference type="ARBA" id="ARBA00022989"/>
    </source>
</evidence>
<keyword evidence="5 9" id="KW-0067">ATP-binding</keyword>
<dbReference type="Gene3D" id="3.90.1300.10">
    <property type="entry name" value="Amidase signature (AS) domain"/>
    <property type="match status" value="1"/>
</dbReference>
<organism evidence="13 14">
    <name type="scientific">Colletotrichum siamense</name>
    <name type="common">Anthracnose fungus</name>
    <dbReference type="NCBI Taxonomy" id="690259"/>
    <lineage>
        <taxon>Eukaryota</taxon>
        <taxon>Fungi</taxon>
        <taxon>Dikarya</taxon>
        <taxon>Ascomycota</taxon>
        <taxon>Pezizomycotina</taxon>
        <taxon>Sordariomycetes</taxon>
        <taxon>Hypocreomycetidae</taxon>
        <taxon>Glomerellales</taxon>
        <taxon>Glomerellaceae</taxon>
        <taxon>Colletotrichum</taxon>
        <taxon>Colletotrichum gloeosporioides species complex</taxon>
    </lineage>
</organism>
<evidence type="ECO:0000313" key="14">
    <source>
        <dbReference type="Proteomes" id="UP000711996"/>
    </source>
</evidence>
<dbReference type="Pfam" id="PF04479">
    <property type="entry name" value="RTA1"/>
    <property type="match status" value="1"/>
</dbReference>
<feature type="transmembrane region" description="Helical" evidence="11">
    <location>
        <begin position="95"/>
        <end position="115"/>
    </location>
</feature>
<comment type="catalytic activity">
    <reaction evidence="9">
        <text>L-glutamyl-tRNA(Gln) + L-glutamine + ATP + H2O = L-glutaminyl-tRNA(Gln) + L-glutamate + ADP + phosphate + H(+)</text>
        <dbReference type="Rhea" id="RHEA:17521"/>
        <dbReference type="Rhea" id="RHEA-COMP:9681"/>
        <dbReference type="Rhea" id="RHEA-COMP:9684"/>
        <dbReference type="ChEBI" id="CHEBI:15377"/>
        <dbReference type="ChEBI" id="CHEBI:15378"/>
        <dbReference type="ChEBI" id="CHEBI:29985"/>
        <dbReference type="ChEBI" id="CHEBI:30616"/>
        <dbReference type="ChEBI" id="CHEBI:43474"/>
        <dbReference type="ChEBI" id="CHEBI:58359"/>
        <dbReference type="ChEBI" id="CHEBI:78520"/>
        <dbReference type="ChEBI" id="CHEBI:78521"/>
        <dbReference type="ChEBI" id="CHEBI:456216"/>
        <dbReference type="EC" id="6.3.5.7"/>
    </reaction>
</comment>
<comment type="subunit">
    <text evidence="9">Subunit of the heterotrimeric GatCAB amidotransferase (AdT) complex, composed of A, B and C subunits.</text>
</comment>
<dbReference type="InterPro" id="IPR000120">
    <property type="entry name" value="Amidase"/>
</dbReference>
<dbReference type="EC" id="6.3.5.7" evidence="9"/>
<feature type="active site" description="Charge relay system" evidence="9">
    <location>
        <position position="396"/>
    </location>
</feature>
<feature type="active site" description="Acyl-ester intermediate" evidence="9">
    <location>
        <position position="420"/>
    </location>
</feature>
<feature type="transmembrane region" description="Helical" evidence="11">
    <location>
        <begin position="173"/>
        <end position="193"/>
    </location>
</feature>
<dbReference type="InterPro" id="IPR007568">
    <property type="entry name" value="RTA1"/>
</dbReference>
<dbReference type="HAMAP" id="MF_00120">
    <property type="entry name" value="GatA"/>
    <property type="match status" value="1"/>
</dbReference>
<feature type="transmembrane region" description="Helical" evidence="11">
    <location>
        <begin position="35"/>
        <end position="54"/>
    </location>
</feature>
<gene>
    <name evidence="13" type="ORF">CGCSCA2_v007257</name>
</gene>
<dbReference type="Pfam" id="PF01425">
    <property type="entry name" value="Amidase"/>
    <property type="match status" value="1"/>
</dbReference>
<comment type="caution">
    <text evidence="13">The sequence shown here is derived from an EMBL/GenBank/DDBJ whole genome shotgun (WGS) entry which is preliminary data.</text>
</comment>
<dbReference type="EMBL" id="QPMT01000021">
    <property type="protein sequence ID" value="KAF4858437.1"/>
    <property type="molecule type" value="Genomic_DNA"/>
</dbReference>
<evidence type="ECO:0000256" key="4">
    <source>
        <dbReference type="ARBA" id="ARBA00022741"/>
    </source>
</evidence>
<name>A0A9P5K518_COLSI</name>
<dbReference type="InterPro" id="IPR004412">
    <property type="entry name" value="GatA"/>
</dbReference>
<feature type="transmembrane region" description="Helical" evidence="11">
    <location>
        <begin position="61"/>
        <end position="80"/>
    </location>
</feature>
<dbReference type="PANTHER" id="PTHR11895:SF7">
    <property type="entry name" value="GLUTAMYL-TRNA(GLN) AMIDOTRANSFERASE SUBUNIT A, MITOCHONDRIAL"/>
    <property type="match status" value="1"/>
</dbReference>
<keyword evidence="8 11" id="KW-0472">Membrane</keyword>
<keyword evidence="6 9" id="KW-0648">Protein biosynthesis</keyword>
<dbReference type="GO" id="GO:0070681">
    <property type="term" value="P:glutaminyl-tRNAGln biosynthesis via transamidation"/>
    <property type="evidence" value="ECO:0007669"/>
    <property type="project" value="UniProtKB-UniRule"/>
</dbReference>
<reference evidence="13" key="1">
    <citation type="submission" date="2019-06" db="EMBL/GenBank/DDBJ databases">
        <authorList>
            <person name="Gan P."/>
            <person name="Shirasu K."/>
        </authorList>
    </citation>
    <scope>NUCLEOTIDE SEQUENCE [LARGE SCALE GENOMIC DNA]</scope>
    <source>
        <strain evidence="13">CAD2</strain>
    </source>
</reference>
<evidence type="ECO:0000256" key="11">
    <source>
        <dbReference type="SAM" id="Phobius"/>
    </source>
</evidence>
<keyword evidence="3 11" id="KW-0812">Transmembrane</keyword>
<feature type="transmembrane region" description="Helical" evidence="11">
    <location>
        <begin position="250"/>
        <end position="270"/>
    </location>
</feature>
<evidence type="ECO:0000256" key="6">
    <source>
        <dbReference type="ARBA" id="ARBA00022917"/>
    </source>
</evidence>
<evidence type="ECO:0000256" key="3">
    <source>
        <dbReference type="ARBA" id="ARBA00022692"/>
    </source>
</evidence>
<keyword evidence="2 9" id="KW-0436">Ligase</keyword>
<dbReference type="SUPFAM" id="SSF75304">
    <property type="entry name" value="Amidase signature (AS) enzymes"/>
    <property type="match status" value="1"/>
</dbReference>
<comment type="subcellular location">
    <subcellularLocation>
        <location evidence="1">Membrane</location>
        <topology evidence="1">Multi-pass membrane protein</topology>
    </subcellularLocation>
    <subcellularLocation>
        <location evidence="9">Mitochondrion</location>
    </subcellularLocation>
</comment>
<dbReference type="GO" id="GO:0005739">
    <property type="term" value="C:mitochondrion"/>
    <property type="evidence" value="ECO:0007669"/>
    <property type="project" value="UniProtKB-SubCell"/>
</dbReference>
<dbReference type="InterPro" id="IPR023631">
    <property type="entry name" value="Amidase_dom"/>
</dbReference>
<evidence type="ECO:0000256" key="10">
    <source>
        <dbReference type="SAM" id="MobiDB-lite"/>
    </source>
</evidence>